<evidence type="ECO:0000313" key="1">
    <source>
        <dbReference type="EMBL" id="OQR77498.1"/>
    </source>
</evidence>
<dbReference type="InParanoid" id="A0A1V9XVW7"/>
<name>A0A1V9XVW7_9ACAR</name>
<protein>
    <submittedName>
        <fullName evidence="1">Uncharacterized protein</fullName>
    </submittedName>
</protein>
<accession>A0A1V9XVW7</accession>
<evidence type="ECO:0000313" key="2">
    <source>
        <dbReference type="Proteomes" id="UP000192247"/>
    </source>
</evidence>
<gene>
    <name evidence="1" type="ORF">BIW11_07056</name>
</gene>
<dbReference type="AlphaFoldDB" id="A0A1V9XVW7"/>
<sequence>MIPMHVVIGLTVGWLRSTTVDFIYAGLVFLEILQIVTRISLETEAVYYEGWSWLSDDLSEVGDDSAVNDSGWATASHSRSHTAEISAEAYPYNDIGPSDVRFQGSPTTASTTSSYAISAGSLSATNREARTVPLSMAERQSKTNVDERIL</sequence>
<keyword evidence="2" id="KW-1185">Reference proteome</keyword>
<proteinExistence type="predicted"/>
<organism evidence="1 2">
    <name type="scientific">Tropilaelaps mercedesae</name>
    <dbReference type="NCBI Taxonomy" id="418985"/>
    <lineage>
        <taxon>Eukaryota</taxon>
        <taxon>Metazoa</taxon>
        <taxon>Ecdysozoa</taxon>
        <taxon>Arthropoda</taxon>
        <taxon>Chelicerata</taxon>
        <taxon>Arachnida</taxon>
        <taxon>Acari</taxon>
        <taxon>Parasitiformes</taxon>
        <taxon>Mesostigmata</taxon>
        <taxon>Gamasina</taxon>
        <taxon>Dermanyssoidea</taxon>
        <taxon>Laelapidae</taxon>
        <taxon>Tropilaelaps</taxon>
    </lineage>
</organism>
<reference evidence="1 2" key="1">
    <citation type="journal article" date="2017" name="Gigascience">
        <title>Draft genome of the honey bee ectoparasitic mite, Tropilaelaps mercedesae, is shaped by the parasitic life history.</title>
        <authorList>
            <person name="Dong X."/>
            <person name="Armstrong S.D."/>
            <person name="Xia D."/>
            <person name="Makepeace B.L."/>
            <person name="Darby A.C."/>
            <person name="Kadowaki T."/>
        </authorList>
    </citation>
    <scope>NUCLEOTIDE SEQUENCE [LARGE SCALE GENOMIC DNA]</scope>
    <source>
        <strain evidence="1">Wuxi-XJTLU</strain>
    </source>
</reference>
<dbReference type="Proteomes" id="UP000192247">
    <property type="component" value="Unassembled WGS sequence"/>
</dbReference>
<comment type="caution">
    <text evidence="1">The sequence shown here is derived from an EMBL/GenBank/DDBJ whole genome shotgun (WGS) entry which is preliminary data.</text>
</comment>
<dbReference type="EMBL" id="MNPL01003445">
    <property type="protein sequence ID" value="OQR77498.1"/>
    <property type="molecule type" value="Genomic_DNA"/>
</dbReference>